<name>A0A829RAZ0_LISGR</name>
<sequence>MTQWQVLVTEADYEPWWFFEEWEETITETYEFQDKNEALEKYHAIASDWRVKYPEHAVKKDILLAAWNPEEVVYCEDCEDDIQNYHGLLLLADGEVYQPNAMEKKTYFERKRKNDRRRKWIKMKTCKENEEKTSMSR</sequence>
<dbReference type="Proteomes" id="UP000019251">
    <property type="component" value="Unassembled WGS sequence"/>
</dbReference>
<evidence type="ECO:0000313" key="2">
    <source>
        <dbReference type="Proteomes" id="UP000019251"/>
    </source>
</evidence>
<evidence type="ECO:0000313" key="1">
    <source>
        <dbReference type="EMBL" id="EUJ30023.1"/>
    </source>
</evidence>
<evidence type="ECO:0008006" key="3">
    <source>
        <dbReference type="Google" id="ProtNLM"/>
    </source>
</evidence>
<protein>
    <recommendedName>
        <fullName evidence="3">DNA binding protein</fullName>
    </recommendedName>
</protein>
<dbReference type="Pfam" id="PF06279">
    <property type="entry name" value="DUF1033"/>
    <property type="match status" value="1"/>
</dbReference>
<organism evidence="1 2">
    <name type="scientific">Listeria grayi FSL F6-1183</name>
    <dbReference type="NCBI Taxonomy" id="1265827"/>
    <lineage>
        <taxon>Bacteria</taxon>
        <taxon>Bacillati</taxon>
        <taxon>Bacillota</taxon>
        <taxon>Bacilli</taxon>
        <taxon>Bacillales</taxon>
        <taxon>Listeriaceae</taxon>
        <taxon>Listeria</taxon>
    </lineage>
</organism>
<dbReference type="InterPro" id="IPR010434">
    <property type="entry name" value="DUF1033"/>
</dbReference>
<reference evidence="1 2" key="1">
    <citation type="submission" date="2012-12" db="EMBL/GenBank/DDBJ databases">
        <title>Novel taxa of Listeriaceae from agricultural environments in the United States.</title>
        <authorList>
            <person name="den Bakker H.C."/>
            <person name="Allred A."/>
            <person name="Warchocki S."/>
            <person name="Wright E.M."/>
            <person name="Burrell A."/>
            <person name="Nightingale K.K."/>
            <person name="Kephart D."/>
            <person name="Wiedmann M."/>
        </authorList>
    </citation>
    <scope>NUCLEOTIDE SEQUENCE [LARGE SCALE GENOMIC DNA]</scope>
    <source>
        <strain evidence="1 2">FSL F6-1183</strain>
    </source>
</reference>
<dbReference type="EMBL" id="AODG01000004">
    <property type="protein sequence ID" value="EUJ30023.1"/>
    <property type="molecule type" value="Genomic_DNA"/>
</dbReference>
<dbReference type="RefSeq" id="WP_234404334.1">
    <property type="nucleotide sequence ID" value="NZ_AODG01000004.1"/>
</dbReference>
<gene>
    <name evidence="1" type="ORF">LMUR_03042</name>
</gene>
<dbReference type="AlphaFoldDB" id="A0A829RAZ0"/>
<accession>A0A829RAZ0</accession>
<proteinExistence type="predicted"/>
<comment type="caution">
    <text evidence="1">The sequence shown here is derived from an EMBL/GenBank/DDBJ whole genome shotgun (WGS) entry which is preliminary data.</text>
</comment>